<dbReference type="PANTHER" id="PTHR46663:SF3">
    <property type="entry name" value="SLL0267 PROTEIN"/>
    <property type="match status" value="1"/>
</dbReference>
<dbReference type="NCBIfam" id="TIGR00254">
    <property type="entry name" value="GGDEF"/>
    <property type="match status" value="1"/>
</dbReference>
<dbReference type="CDD" id="cd12107">
    <property type="entry name" value="Hemerythrin"/>
    <property type="match status" value="1"/>
</dbReference>
<protein>
    <submittedName>
        <fullName evidence="5">Cyclic di-GMP phosphodiesterase Gmr</fullName>
        <ecNumber evidence="5">3.1.4.52</ecNumber>
    </submittedName>
</protein>
<evidence type="ECO:0000313" key="5">
    <source>
        <dbReference type="EMBL" id="OIQ71466.1"/>
    </source>
</evidence>
<evidence type="ECO:0000256" key="1">
    <source>
        <dbReference type="ARBA" id="ARBA00010587"/>
    </source>
</evidence>
<sequence>MAQGCCRFEWLQRRVDNHAVFATEVLLSTLALDGEPVLQASVRDITERKRLEDEVRQLAFYDPLTHMPNRRLFHDRLGQTLSRARRNQSRMALLVIDLDKFKPVNDDYGHEAGDWLLQAVARRIESCLRASDTAARVGGDEFLVLLPDVQKSQDALAVAEKIRAELEREFVTPSELQLHASSSIGIAIYPDDANTEQDLLRLGDRAMYRAKNLGGHLVEQCVLSSAAELGDDISNAGQSVLRLSWKEAFACGQPVIDDEHRELFRLGNVLLGKRVTRTQEPGQFEAAFDTLLTHVVQHFAHEESILAAHAYEHLAEHAQIHRSLVAQALELRQRSSEQDGVSVGDLVDFLVTDVVARHMLGEDRKFASLFEPVKRPHDRAA</sequence>
<dbReference type="NCBIfam" id="TIGR02481">
    <property type="entry name" value="hemeryth_dom"/>
    <property type="match status" value="1"/>
</dbReference>
<dbReference type="PROSITE" id="PS00550">
    <property type="entry name" value="HEMERYTHRINS"/>
    <property type="match status" value="1"/>
</dbReference>
<keyword evidence="2" id="KW-0479">Metal-binding</keyword>
<keyword evidence="3" id="KW-0408">Iron</keyword>
<comment type="caution">
    <text evidence="5">The sequence shown here is derived from an EMBL/GenBank/DDBJ whole genome shotgun (WGS) entry which is preliminary data.</text>
</comment>
<dbReference type="InterPro" id="IPR000160">
    <property type="entry name" value="GGDEF_dom"/>
</dbReference>
<dbReference type="CDD" id="cd01949">
    <property type="entry name" value="GGDEF"/>
    <property type="match status" value="1"/>
</dbReference>
<organism evidence="5">
    <name type="scientific">mine drainage metagenome</name>
    <dbReference type="NCBI Taxonomy" id="410659"/>
    <lineage>
        <taxon>unclassified sequences</taxon>
        <taxon>metagenomes</taxon>
        <taxon>ecological metagenomes</taxon>
    </lineage>
</organism>
<dbReference type="Gene3D" id="3.30.70.270">
    <property type="match status" value="1"/>
</dbReference>
<reference evidence="5" key="1">
    <citation type="submission" date="2016-10" db="EMBL/GenBank/DDBJ databases">
        <title>Sequence of Gallionella enrichment culture.</title>
        <authorList>
            <person name="Poehlein A."/>
            <person name="Muehling M."/>
            <person name="Daniel R."/>
        </authorList>
    </citation>
    <scope>NUCLEOTIDE SEQUENCE</scope>
</reference>
<dbReference type="InterPro" id="IPR016131">
    <property type="entry name" value="Haemerythrin_Fe_BS"/>
</dbReference>
<accession>A0A1J5PJX1</accession>
<dbReference type="InterPro" id="IPR012827">
    <property type="entry name" value="Hemerythrin_metal-bd"/>
</dbReference>
<comment type="similarity">
    <text evidence="1">Belongs to the hemerythrin family.</text>
</comment>
<feature type="domain" description="GGDEF" evidence="4">
    <location>
        <begin position="89"/>
        <end position="223"/>
    </location>
</feature>
<dbReference type="PANTHER" id="PTHR46663">
    <property type="entry name" value="DIGUANYLATE CYCLASE DGCT-RELATED"/>
    <property type="match status" value="1"/>
</dbReference>
<dbReference type="SUPFAM" id="SSF47188">
    <property type="entry name" value="Hemerythrin-like"/>
    <property type="match status" value="1"/>
</dbReference>
<dbReference type="InterPro" id="IPR052163">
    <property type="entry name" value="DGC-Regulatory_Protein"/>
</dbReference>
<dbReference type="Pfam" id="PF00990">
    <property type="entry name" value="GGDEF"/>
    <property type="match status" value="1"/>
</dbReference>
<dbReference type="AlphaFoldDB" id="A0A1J5PJX1"/>
<dbReference type="SMART" id="SM00267">
    <property type="entry name" value="GGDEF"/>
    <property type="match status" value="1"/>
</dbReference>
<name>A0A1J5PJX1_9ZZZZ</name>
<dbReference type="GO" id="GO:0071111">
    <property type="term" value="F:cyclic-guanylate-specific phosphodiesterase activity"/>
    <property type="evidence" value="ECO:0007669"/>
    <property type="project" value="UniProtKB-EC"/>
</dbReference>
<dbReference type="EMBL" id="MLJW01003713">
    <property type="protein sequence ID" value="OIQ71466.1"/>
    <property type="molecule type" value="Genomic_DNA"/>
</dbReference>
<dbReference type="InterPro" id="IPR043128">
    <property type="entry name" value="Rev_trsase/Diguanyl_cyclase"/>
</dbReference>
<dbReference type="Gene3D" id="1.20.120.50">
    <property type="entry name" value="Hemerythrin-like"/>
    <property type="match status" value="1"/>
</dbReference>
<dbReference type="PROSITE" id="PS50887">
    <property type="entry name" value="GGDEF"/>
    <property type="match status" value="1"/>
</dbReference>
<dbReference type="EC" id="3.1.4.52" evidence="5"/>
<keyword evidence="5" id="KW-0378">Hydrolase</keyword>
<gene>
    <name evidence="5" type="primary">gmr_198</name>
    <name evidence="5" type="ORF">GALL_469160</name>
</gene>
<dbReference type="InterPro" id="IPR029787">
    <property type="entry name" value="Nucleotide_cyclase"/>
</dbReference>
<dbReference type="Pfam" id="PF01814">
    <property type="entry name" value="Hemerythrin"/>
    <property type="match status" value="1"/>
</dbReference>
<evidence type="ECO:0000259" key="4">
    <source>
        <dbReference type="PROSITE" id="PS50887"/>
    </source>
</evidence>
<evidence type="ECO:0000256" key="3">
    <source>
        <dbReference type="ARBA" id="ARBA00023004"/>
    </source>
</evidence>
<dbReference type="InterPro" id="IPR035938">
    <property type="entry name" value="Hemerythrin-like_sf"/>
</dbReference>
<evidence type="ECO:0000256" key="2">
    <source>
        <dbReference type="ARBA" id="ARBA00022723"/>
    </source>
</evidence>
<dbReference type="FunFam" id="3.30.70.270:FF:000001">
    <property type="entry name" value="Diguanylate cyclase domain protein"/>
    <property type="match status" value="1"/>
</dbReference>
<proteinExistence type="inferred from homology"/>
<dbReference type="SUPFAM" id="SSF55073">
    <property type="entry name" value="Nucleotide cyclase"/>
    <property type="match status" value="1"/>
</dbReference>
<dbReference type="GO" id="GO:0046872">
    <property type="term" value="F:metal ion binding"/>
    <property type="evidence" value="ECO:0007669"/>
    <property type="project" value="UniProtKB-KW"/>
</dbReference>
<dbReference type="InterPro" id="IPR012312">
    <property type="entry name" value="Hemerythrin-like"/>
</dbReference>